<organism evidence="1 2">
    <name type="scientific">Planobacterium oryzisoli</name>
    <dbReference type="NCBI Taxonomy" id="2771435"/>
    <lineage>
        <taxon>Bacteria</taxon>
        <taxon>Pseudomonadati</taxon>
        <taxon>Bacteroidota</taxon>
        <taxon>Flavobacteriia</taxon>
        <taxon>Flavobacteriales</taxon>
        <taxon>Weeksellaceae</taxon>
        <taxon>Chryseobacterium group</taxon>
        <taxon>Chryseobacterium</taxon>
    </lineage>
</organism>
<gene>
    <name evidence="1" type="ORF">IC612_00040</name>
</gene>
<keyword evidence="1" id="KW-0378">Hydrolase</keyword>
<dbReference type="EMBL" id="JADKYY010000001">
    <property type="protein sequence ID" value="MBF5026186.1"/>
    <property type="molecule type" value="Genomic_DNA"/>
</dbReference>
<dbReference type="AlphaFoldDB" id="A0A930YTQ1"/>
<protein>
    <submittedName>
        <fullName evidence="1">Alpha/beta hydrolase</fullName>
    </submittedName>
</protein>
<evidence type="ECO:0000313" key="2">
    <source>
        <dbReference type="Proteomes" id="UP000694480"/>
    </source>
</evidence>
<comment type="caution">
    <text evidence="1">The sequence shown here is derived from an EMBL/GenBank/DDBJ whole genome shotgun (WGS) entry which is preliminary data.</text>
</comment>
<sequence>MIVYVISGLGADYKVLERLEFPEGFTVQFIPWLMPQRNETFESYTSRMAENIDDSKPFVLLGYSFGGILVQEIHRIKPAVKVIILASLRSGKEKSVLLKVGSYTGITRLIPEGLFKNESNYLYRYFRKLIASDHPRLNEYFTQRDPYYLKWSVENISRWNADPQDKVIQIMGDKDQVFPIKNCRPDFVIQGGTHLFPATKSREVNKILFSVLEKCKTLSI</sequence>
<keyword evidence="2" id="KW-1185">Reference proteome</keyword>
<name>A0A930YTQ1_9FLAO</name>
<dbReference type="SUPFAM" id="SSF53474">
    <property type="entry name" value="alpha/beta-Hydrolases"/>
    <property type="match status" value="1"/>
</dbReference>
<proteinExistence type="predicted"/>
<dbReference type="GO" id="GO:0016787">
    <property type="term" value="F:hydrolase activity"/>
    <property type="evidence" value="ECO:0007669"/>
    <property type="project" value="UniProtKB-KW"/>
</dbReference>
<reference evidence="1" key="1">
    <citation type="submission" date="2020-11" db="EMBL/GenBank/DDBJ databases">
        <title>Genome seq and assembly of Planobacterium sp.</title>
        <authorList>
            <person name="Chhetri G."/>
        </authorList>
    </citation>
    <scope>NUCLEOTIDE SEQUENCE</scope>
    <source>
        <strain evidence="1">GCR5</strain>
    </source>
</reference>
<evidence type="ECO:0000313" key="1">
    <source>
        <dbReference type="EMBL" id="MBF5026186.1"/>
    </source>
</evidence>
<dbReference type="InterPro" id="IPR029058">
    <property type="entry name" value="AB_hydrolase_fold"/>
</dbReference>
<accession>A0A930YTQ1</accession>
<dbReference type="Proteomes" id="UP000694480">
    <property type="component" value="Unassembled WGS sequence"/>
</dbReference>
<dbReference type="Gene3D" id="3.40.50.1820">
    <property type="entry name" value="alpha/beta hydrolase"/>
    <property type="match status" value="1"/>
</dbReference>